<gene>
    <name evidence="2" type="ORF">HF327_020250</name>
</gene>
<keyword evidence="2" id="KW-0378">Hydrolase</keyword>
<dbReference type="Pfam" id="PF00753">
    <property type="entry name" value="Lactamase_B"/>
    <property type="match status" value="1"/>
</dbReference>
<evidence type="ECO:0000259" key="1">
    <source>
        <dbReference type="SMART" id="SM00849"/>
    </source>
</evidence>
<keyword evidence="3" id="KW-1185">Reference proteome</keyword>
<evidence type="ECO:0000313" key="2">
    <source>
        <dbReference type="EMBL" id="MBI1626812.1"/>
    </source>
</evidence>
<name>A0A843BC02_9BURK</name>
<dbReference type="AlphaFoldDB" id="A0A843BC02"/>
<dbReference type="InterPro" id="IPR001279">
    <property type="entry name" value="Metallo-B-lactamas"/>
</dbReference>
<dbReference type="SMART" id="SM00849">
    <property type="entry name" value="Lactamase_B"/>
    <property type="match status" value="1"/>
</dbReference>
<dbReference type="EMBL" id="JABBCQ020000025">
    <property type="protein sequence ID" value="MBI1626812.1"/>
    <property type="molecule type" value="Genomic_DNA"/>
</dbReference>
<dbReference type="InterPro" id="IPR036866">
    <property type="entry name" value="RibonucZ/Hydroxyglut_hydro"/>
</dbReference>
<dbReference type="PANTHER" id="PTHR23131">
    <property type="entry name" value="ENDORIBONUCLEASE LACTB2"/>
    <property type="match status" value="1"/>
</dbReference>
<sequence>MTLITDHASVEIQRQHFGRVTVFRGAKGGKYPDGNQIMIAGSETLAALDTPLVANHIGAEFDAAELVVMGHVHEDHMAGLHRIPQAKVFVPQADLRAAQSWEGLLATFGWADGALAETLRTKLEIEFFYAPRPDAKGYEDGEVWELGGANIRAIHMPGHTAGHTALLIEPEGVAFIGDIDLTGFGPYYGDACSNLVDFRRSLARLPEIEARVWVTSHHKGIYTDRPAFLRDLQRFAAAIDTREQRILDWLAQQPLTLSQMVEKRLLYPLGFDAPWVLGAEARSISQHLDELLAANQILRENNATGEVVYFRA</sequence>
<reference evidence="2" key="1">
    <citation type="submission" date="2020-12" db="EMBL/GenBank/DDBJ databases">
        <title>Comamonas sp. nov., isolated from stream water.</title>
        <authorList>
            <person name="Park K.-H."/>
        </authorList>
    </citation>
    <scope>NUCLEOTIDE SEQUENCE</scope>
    <source>
        <strain evidence="2">EJ-4</strain>
    </source>
</reference>
<evidence type="ECO:0000313" key="3">
    <source>
        <dbReference type="Proteomes" id="UP000530032"/>
    </source>
</evidence>
<dbReference type="PANTHER" id="PTHR23131:SF0">
    <property type="entry name" value="ENDORIBONUCLEASE LACTB2"/>
    <property type="match status" value="1"/>
</dbReference>
<dbReference type="RefSeq" id="WP_198462169.1">
    <property type="nucleotide sequence ID" value="NZ_JABBCQ020000025.1"/>
</dbReference>
<dbReference type="GO" id="GO:0016787">
    <property type="term" value="F:hydrolase activity"/>
    <property type="evidence" value="ECO:0007669"/>
    <property type="project" value="UniProtKB-KW"/>
</dbReference>
<feature type="domain" description="Metallo-beta-lactamase" evidence="1">
    <location>
        <begin position="33"/>
        <end position="217"/>
    </location>
</feature>
<dbReference type="Gene3D" id="3.60.15.10">
    <property type="entry name" value="Ribonuclease Z/Hydroxyacylglutathione hydrolase-like"/>
    <property type="match status" value="1"/>
</dbReference>
<dbReference type="Proteomes" id="UP000530032">
    <property type="component" value="Unassembled WGS sequence"/>
</dbReference>
<dbReference type="SUPFAM" id="SSF56281">
    <property type="entry name" value="Metallo-hydrolase/oxidoreductase"/>
    <property type="match status" value="1"/>
</dbReference>
<protein>
    <submittedName>
        <fullName evidence="2">MBL fold metallo-hydrolase</fullName>
    </submittedName>
</protein>
<accession>A0A843BC02</accession>
<proteinExistence type="predicted"/>
<dbReference type="InterPro" id="IPR050662">
    <property type="entry name" value="Sec-metab_biosynth-thioest"/>
</dbReference>
<comment type="caution">
    <text evidence="2">The sequence shown here is derived from an EMBL/GenBank/DDBJ whole genome shotgun (WGS) entry which is preliminary data.</text>
</comment>
<organism evidence="2 3">
    <name type="scientific">Comamonas suwonensis</name>
    <dbReference type="NCBI Taxonomy" id="2606214"/>
    <lineage>
        <taxon>Bacteria</taxon>
        <taxon>Pseudomonadati</taxon>
        <taxon>Pseudomonadota</taxon>
        <taxon>Betaproteobacteria</taxon>
        <taxon>Burkholderiales</taxon>
        <taxon>Comamonadaceae</taxon>
        <taxon>Comamonas</taxon>
    </lineage>
</organism>